<gene>
    <name evidence="10" type="ORF">AYBTSS11_LOCUS23206</name>
</gene>
<evidence type="ECO:0000256" key="6">
    <source>
        <dbReference type="ARBA" id="ARBA00023242"/>
    </source>
</evidence>
<evidence type="ECO:0000259" key="9">
    <source>
        <dbReference type="PROSITE" id="PS51294"/>
    </source>
</evidence>
<dbReference type="SMART" id="SM00717">
    <property type="entry name" value="SANT"/>
    <property type="match status" value="2"/>
</dbReference>
<sequence>MDMIVVVIVTATFSFLVSTVLSLHEEHNNDDQLEENNLRKGPWTAEEDAVLEAYVTGHGPGNWNEVMKNTGLARCGKSCRLRWTNHLRPDLRRGAFSHEEQLKVIELHALMGNKWAKIALELPGRTDNEIKNFWNTRLKKRKRLGLLDYSDDVKPKAGPEAFTSCVNDSEAEAGTSSCVPHLAFNNVSENQAQCLPPISEVPEDQLHEFACSNNPSCWASESSPLSWSLDGDSLLNDLSFSAFDDLSFPPLDDESLTVREALEGETNEYYVPRPPGSNGYLESIFYPPKVLEEADEASKQGNSGDFRWAEDHDKDYDDAIKDTLFG</sequence>
<feature type="domain" description="HTH myb-type" evidence="9">
    <location>
        <begin position="35"/>
        <end position="87"/>
    </location>
</feature>
<dbReference type="CDD" id="cd00167">
    <property type="entry name" value="SANT"/>
    <property type="match status" value="2"/>
</dbReference>
<keyword evidence="4" id="KW-0238">DNA-binding</keyword>
<dbReference type="InterPro" id="IPR017930">
    <property type="entry name" value="Myb_dom"/>
</dbReference>
<keyword evidence="5" id="KW-0804">Transcription</keyword>
<accession>A0AA86TKG6</accession>
<name>A0AA86TKG6_9FABA</name>
<dbReference type="PANTHER" id="PTHR47995">
    <property type="entry name" value="TRANSCRIPTION FACTOR MYB33-RELATED"/>
    <property type="match status" value="1"/>
</dbReference>
<protein>
    <submittedName>
        <fullName evidence="10">Uncharacterized protein</fullName>
    </submittedName>
</protein>
<dbReference type="InterPro" id="IPR001005">
    <property type="entry name" value="SANT/Myb"/>
</dbReference>
<keyword evidence="2" id="KW-0677">Repeat</keyword>
<evidence type="ECO:0000259" key="8">
    <source>
        <dbReference type="PROSITE" id="PS50090"/>
    </source>
</evidence>
<dbReference type="GO" id="GO:0005634">
    <property type="term" value="C:nucleus"/>
    <property type="evidence" value="ECO:0007669"/>
    <property type="project" value="UniProtKB-SubCell"/>
</dbReference>
<evidence type="ECO:0000313" key="11">
    <source>
        <dbReference type="Proteomes" id="UP001189624"/>
    </source>
</evidence>
<feature type="domain" description="Myb-like" evidence="8">
    <location>
        <begin position="88"/>
        <end position="138"/>
    </location>
</feature>
<feature type="domain" description="HTH myb-type" evidence="9">
    <location>
        <begin position="88"/>
        <end position="142"/>
    </location>
</feature>
<evidence type="ECO:0000313" key="10">
    <source>
        <dbReference type="EMBL" id="CAJ1971207.1"/>
    </source>
</evidence>
<organism evidence="10 11">
    <name type="scientific">Sphenostylis stenocarpa</name>
    <dbReference type="NCBI Taxonomy" id="92480"/>
    <lineage>
        <taxon>Eukaryota</taxon>
        <taxon>Viridiplantae</taxon>
        <taxon>Streptophyta</taxon>
        <taxon>Embryophyta</taxon>
        <taxon>Tracheophyta</taxon>
        <taxon>Spermatophyta</taxon>
        <taxon>Magnoliopsida</taxon>
        <taxon>eudicotyledons</taxon>
        <taxon>Gunneridae</taxon>
        <taxon>Pentapetalae</taxon>
        <taxon>rosids</taxon>
        <taxon>fabids</taxon>
        <taxon>Fabales</taxon>
        <taxon>Fabaceae</taxon>
        <taxon>Papilionoideae</taxon>
        <taxon>50 kb inversion clade</taxon>
        <taxon>NPAAA clade</taxon>
        <taxon>indigoferoid/millettioid clade</taxon>
        <taxon>Phaseoleae</taxon>
        <taxon>Sphenostylis</taxon>
    </lineage>
</organism>
<dbReference type="EMBL" id="OY731405">
    <property type="protein sequence ID" value="CAJ1971207.1"/>
    <property type="molecule type" value="Genomic_DNA"/>
</dbReference>
<dbReference type="InterPro" id="IPR009057">
    <property type="entry name" value="Homeodomain-like_sf"/>
</dbReference>
<evidence type="ECO:0000256" key="3">
    <source>
        <dbReference type="ARBA" id="ARBA00023015"/>
    </source>
</evidence>
<reference evidence="10" key="1">
    <citation type="submission" date="2023-10" db="EMBL/GenBank/DDBJ databases">
        <authorList>
            <person name="Domelevo Entfellner J.-B."/>
        </authorList>
    </citation>
    <scope>NUCLEOTIDE SEQUENCE</scope>
</reference>
<dbReference type="AlphaFoldDB" id="A0AA86TKG6"/>
<feature type="domain" description="Myb-like" evidence="8">
    <location>
        <begin position="35"/>
        <end position="87"/>
    </location>
</feature>
<keyword evidence="11" id="KW-1185">Reference proteome</keyword>
<feature type="chain" id="PRO_5041677228" evidence="7">
    <location>
        <begin position="23"/>
        <end position="326"/>
    </location>
</feature>
<dbReference type="PROSITE" id="PS50090">
    <property type="entry name" value="MYB_LIKE"/>
    <property type="match status" value="2"/>
</dbReference>
<feature type="signal peptide" evidence="7">
    <location>
        <begin position="1"/>
        <end position="22"/>
    </location>
</feature>
<keyword evidence="6" id="KW-0539">Nucleus</keyword>
<dbReference type="FunFam" id="1.10.10.60:FF:000001">
    <property type="entry name" value="MYB-related transcription factor"/>
    <property type="match status" value="1"/>
</dbReference>
<dbReference type="Gene3D" id="1.10.10.60">
    <property type="entry name" value="Homeodomain-like"/>
    <property type="match status" value="2"/>
</dbReference>
<evidence type="ECO:0000256" key="1">
    <source>
        <dbReference type="ARBA" id="ARBA00004123"/>
    </source>
</evidence>
<dbReference type="Proteomes" id="UP001189624">
    <property type="component" value="Chromosome 8"/>
</dbReference>
<evidence type="ECO:0000256" key="4">
    <source>
        <dbReference type="ARBA" id="ARBA00023125"/>
    </source>
</evidence>
<keyword evidence="7" id="KW-0732">Signal</keyword>
<dbReference type="Pfam" id="PF00249">
    <property type="entry name" value="Myb_DNA-binding"/>
    <property type="match status" value="2"/>
</dbReference>
<dbReference type="Gramene" id="rna-AYBTSS11_LOCUS23206">
    <property type="protein sequence ID" value="CAJ1971207.1"/>
    <property type="gene ID" value="gene-AYBTSS11_LOCUS23206"/>
</dbReference>
<keyword evidence="3" id="KW-0805">Transcription regulation</keyword>
<dbReference type="PANTHER" id="PTHR47995:SF18">
    <property type="entry name" value="TRANSCRIPTION FACTOR MYB65"/>
    <property type="match status" value="1"/>
</dbReference>
<evidence type="ECO:0000256" key="2">
    <source>
        <dbReference type="ARBA" id="ARBA00022737"/>
    </source>
</evidence>
<comment type="subcellular location">
    <subcellularLocation>
        <location evidence="1">Nucleus</location>
    </subcellularLocation>
</comment>
<evidence type="ECO:0000256" key="7">
    <source>
        <dbReference type="SAM" id="SignalP"/>
    </source>
</evidence>
<proteinExistence type="predicted"/>
<dbReference type="GO" id="GO:0003677">
    <property type="term" value="F:DNA binding"/>
    <property type="evidence" value="ECO:0007669"/>
    <property type="project" value="UniProtKB-KW"/>
</dbReference>
<dbReference type="PROSITE" id="PS51294">
    <property type="entry name" value="HTH_MYB"/>
    <property type="match status" value="2"/>
</dbReference>
<dbReference type="SUPFAM" id="SSF46689">
    <property type="entry name" value="Homeodomain-like"/>
    <property type="match status" value="1"/>
</dbReference>
<evidence type="ECO:0000256" key="5">
    <source>
        <dbReference type="ARBA" id="ARBA00023163"/>
    </source>
</evidence>